<protein>
    <submittedName>
        <fullName evidence="1">Uncharacterized protein</fullName>
    </submittedName>
</protein>
<name>A0A0B0EL75_9BACT</name>
<evidence type="ECO:0000313" key="2">
    <source>
        <dbReference type="Proteomes" id="UP000030652"/>
    </source>
</evidence>
<dbReference type="AlphaFoldDB" id="A0A0B0EL75"/>
<gene>
    <name evidence="1" type="ORF">SCABRO_00379</name>
</gene>
<accession>A0A0B0EL75</accession>
<reference evidence="1 2" key="1">
    <citation type="submission" date="2014-10" db="EMBL/GenBank/DDBJ databases">
        <title>Draft genome of anammox bacterium scalindua brodae, obtained using differential coverage binning of sequence data from two enrichment reactors.</title>
        <authorList>
            <person name="Speth D.R."/>
            <person name="Russ L."/>
            <person name="Kartal B."/>
            <person name="Op den Camp H.J."/>
            <person name="Dutilh B.E."/>
            <person name="Jetten M.S."/>
        </authorList>
    </citation>
    <scope>NUCLEOTIDE SEQUENCE [LARGE SCALE GENOMIC DNA]</scope>
    <source>
        <strain evidence="1">RU1</strain>
    </source>
</reference>
<dbReference type="EMBL" id="JRYO01000033">
    <property type="protein sequence ID" value="KHE93822.1"/>
    <property type="molecule type" value="Genomic_DNA"/>
</dbReference>
<dbReference type="Gene3D" id="1.25.10.10">
    <property type="entry name" value="Leucine-rich Repeat Variant"/>
    <property type="match status" value="1"/>
</dbReference>
<proteinExistence type="predicted"/>
<dbReference type="Proteomes" id="UP000030652">
    <property type="component" value="Unassembled WGS sequence"/>
</dbReference>
<sequence length="305" mass="35259">MLGIQKVRKDIALDEEIEDMDTETLKMAAIKFEQSKTGLFKYIKKQTEYEPEVTLEALLTFNELVHKGKIKLKQNEKDNVLTSLLGILKTCKEKDWRTRLIVREELIELGKDEQFSERFIWRELQDIILDESTKTPVHVRENAARILAALGKADEKTKKVLMHTMEEGERGFSGNSAAIALLQMRAEEGWKHILESIELIEENGFWAAYLFGQHLMEKTPDELGWNESLRKKLDWEGEIDLYKLVFDRINDGVKDTTLNKYTRTYAERIAKDLDLKSGKDNGSIPILLYKRGGFTSRLTNCRTGV</sequence>
<dbReference type="InterPro" id="IPR011989">
    <property type="entry name" value="ARM-like"/>
</dbReference>
<organism evidence="1 2">
    <name type="scientific">Candidatus Scalindua brodae</name>
    <dbReference type="NCBI Taxonomy" id="237368"/>
    <lineage>
        <taxon>Bacteria</taxon>
        <taxon>Pseudomonadati</taxon>
        <taxon>Planctomycetota</taxon>
        <taxon>Candidatus Brocadiia</taxon>
        <taxon>Candidatus Brocadiales</taxon>
        <taxon>Candidatus Scalinduaceae</taxon>
        <taxon>Candidatus Scalindua</taxon>
    </lineage>
</organism>
<dbReference type="SUPFAM" id="SSF48371">
    <property type="entry name" value="ARM repeat"/>
    <property type="match status" value="1"/>
</dbReference>
<evidence type="ECO:0000313" key="1">
    <source>
        <dbReference type="EMBL" id="KHE93822.1"/>
    </source>
</evidence>
<dbReference type="InterPro" id="IPR016024">
    <property type="entry name" value="ARM-type_fold"/>
</dbReference>
<comment type="caution">
    <text evidence="1">The sequence shown here is derived from an EMBL/GenBank/DDBJ whole genome shotgun (WGS) entry which is preliminary data.</text>
</comment>